<accession>A0A4Q7AGB0</accession>
<organism evidence="1 2">
    <name type="scientific">Acinetobacter wuhouensis</name>
    <dbReference type="NCBI Taxonomy" id="1879050"/>
    <lineage>
        <taxon>Bacteria</taxon>
        <taxon>Pseudomonadati</taxon>
        <taxon>Pseudomonadota</taxon>
        <taxon>Gammaproteobacteria</taxon>
        <taxon>Moraxellales</taxon>
        <taxon>Moraxellaceae</taxon>
        <taxon>Acinetobacter</taxon>
    </lineage>
</organism>
<evidence type="ECO:0008006" key="3">
    <source>
        <dbReference type="Google" id="ProtNLM"/>
    </source>
</evidence>
<keyword evidence="2" id="KW-1185">Reference proteome</keyword>
<evidence type="ECO:0000313" key="1">
    <source>
        <dbReference type="EMBL" id="RZG43309.1"/>
    </source>
</evidence>
<protein>
    <recommendedName>
        <fullName evidence="3">Chemotaxis protein</fullName>
    </recommendedName>
</protein>
<dbReference type="Pfam" id="PF13990">
    <property type="entry name" value="YjcZ"/>
    <property type="match status" value="1"/>
</dbReference>
<dbReference type="EMBL" id="SGSQ01000036">
    <property type="protein sequence ID" value="RZG43309.1"/>
    <property type="molecule type" value="Genomic_DNA"/>
</dbReference>
<dbReference type="RefSeq" id="WP_130168939.1">
    <property type="nucleotide sequence ID" value="NZ_SGSQ01000036.1"/>
</dbReference>
<dbReference type="Proteomes" id="UP000293863">
    <property type="component" value="Unassembled WGS sequence"/>
</dbReference>
<comment type="caution">
    <text evidence="1">The sequence shown here is derived from an EMBL/GenBank/DDBJ whole genome shotgun (WGS) entry which is preliminary data.</text>
</comment>
<dbReference type="AlphaFoldDB" id="A0A4Q7AGB0"/>
<gene>
    <name evidence="1" type="ORF">EXU28_17585</name>
</gene>
<proteinExistence type="predicted"/>
<dbReference type="InterPro" id="IPR025599">
    <property type="entry name" value="YjcZ"/>
</dbReference>
<evidence type="ECO:0000313" key="2">
    <source>
        <dbReference type="Proteomes" id="UP000293863"/>
    </source>
</evidence>
<sequence length="295" mass="33893">MSSQVLEVMPCIADKFVIEIANSIQVSQDHVRVQSERLGKVARLVDGFTGAGQQRQQQINQNMTTGLNAAFDWLNALTRELSLGFTAIQVANQKITEVQNAVTDLAEFSIETRDRLEQLSINLHDRCDGLDERLTQVEAETLAERQITLLFKQWETGGFAQISPLLRLYTVLERLYWGEFGSYYRQYNTNFKAEKTIQNLKERICLEAIQCLKKDKQIDHEEFFHPLQWAENVKVLDTGFTESYAYMGDWAHVDKMPIHYFASQQPEQLSLYLPRVLTAEGLARSSLDEMFGVRS</sequence>
<name>A0A4Q7AGB0_9GAMM</name>
<reference evidence="1 2" key="1">
    <citation type="submission" date="2019-02" db="EMBL/GenBank/DDBJ databases">
        <title>The Batch Genome Submission of Acinetobacter spp. strains.</title>
        <authorList>
            <person name="Qin J."/>
            <person name="Hu Y."/>
            <person name="Ye H."/>
            <person name="Wei L."/>
            <person name="Feng Y."/>
            <person name="Zong Z."/>
        </authorList>
    </citation>
    <scope>NUCLEOTIDE SEQUENCE [LARGE SCALE GENOMIC DNA]</scope>
    <source>
        <strain evidence="1 2">WCHAW060049</strain>
    </source>
</reference>